<sequence>MAKHLAQGVFISIPLLFTLALLGIVDSIRVREEPGIAASAPGEPPPAIELRLWSTWVNNSAWEKTIIDTIRSFERQNPGIRISIAAIPHDEYKIKVKAAAAGRELPDMLVVWPGAELQPLVEGQTLQPIDDIAEAYRAKLIPERSMDDYKVGGKQYAIPVVANYTSIIYYDRELLHRLGYDQFPATYDQFRRLIGDIKNAGIVPIALGNRGKWVLQSSYLSTIASRFTGDDYLADVLSGKRKFTDPDFVSAIQVIDELNRMNAFNDDKNKLDDTGQLNRFVQGESAMVISGSWALPQISERYPKDKSFGLAVFPAVGEGDGGGRGDMDKISGVTGQGIALNANLTEEKRSAAIMLLQSIHNETTYRKLLQVETLVPASIDVPPDVTPLFKQMSELVHARTISPVYDAVLPTKLTDLVNQSLFEMTTDTRLTPIQVAAALQAQLDAIRKEQYDQAMIGRVFNR</sequence>
<dbReference type="RefSeq" id="WP_377472818.1">
    <property type="nucleotide sequence ID" value="NZ_JBHLWN010000091.1"/>
</dbReference>
<dbReference type="InterPro" id="IPR006059">
    <property type="entry name" value="SBP"/>
</dbReference>
<evidence type="ECO:0000313" key="2">
    <source>
        <dbReference type="Proteomes" id="UP001589776"/>
    </source>
</evidence>
<gene>
    <name evidence="1" type="ORF">ACFFK0_23525</name>
</gene>
<comment type="caution">
    <text evidence="1">The sequence shown here is derived from an EMBL/GenBank/DDBJ whole genome shotgun (WGS) entry which is preliminary data.</text>
</comment>
<evidence type="ECO:0000313" key="1">
    <source>
        <dbReference type="EMBL" id="MFC0215370.1"/>
    </source>
</evidence>
<dbReference type="PANTHER" id="PTHR43649:SF12">
    <property type="entry name" value="DIACETYLCHITOBIOSE BINDING PROTEIN DASA"/>
    <property type="match status" value="1"/>
</dbReference>
<dbReference type="InterPro" id="IPR050490">
    <property type="entry name" value="Bact_solute-bd_prot1"/>
</dbReference>
<keyword evidence="2" id="KW-1185">Reference proteome</keyword>
<dbReference type="Proteomes" id="UP001589776">
    <property type="component" value="Unassembled WGS sequence"/>
</dbReference>
<reference evidence="1 2" key="1">
    <citation type="submission" date="2024-09" db="EMBL/GenBank/DDBJ databases">
        <authorList>
            <person name="Sun Q."/>
            <person name="Mori K."/>
        </authorList>
    </citation>
    <scope>NUCLEOTIDE SEQUENCE [LARGE SCALE GENOMIC DNA]</scope>
    <source>
        <strain evidence="1 2">CCM 7759</strain>
    </source>
</reference>
<name>A0ABV6DRU4_9BACL</name>
<dbReference type="EMBL" id="JBHLWN010000091">
    <property type="protein sequence ID" value="MFC0215370.1"/>
    <property type="molecule type" value="Genomic_DNA"/>
</dbReference>
<organism evidence="1 2">
    <name type="scientific">Paenibacillus chartarius</name>
    <dbReference type="NCBI Taxonomy" id="747481"/>
    <lineage>
        <taxon>Bacteria</taxon>
        <taxon>Bacillati</taxon>
        <taxon>Bacillota</taxon>
        <taxon>Bacilli</taxon>
        <taxon>Bacillales</taxon>
        <taxon>Paenibacillaceae</taxon>
        <taxon>Paenibacillus</taxon>
    </lineage>
</organism>
<dbReference type="SUPFAM" id="SSF53850">
    <property type="entry name" value="Periplasmic binding protein-like II"/>
    <property type="match status" value="1"/>
</dbReference>
<protein>
    <submittedName>
        <fullName evidence="1">Extracellular solute-binding protein</fullName>
    </submittedName>
</protein>
<proteinExistence type="predicted"/>
<dbReference type="Pfam" id="PF13416">
    <property type="entry name" value="SBP_bac_8"/>
    <property type="match status" value="1"/>
</dbReference>
<accession>A0ABV6DRU4</accession>
<dbReference type="Gene3D" id="3.40.190.10">
    <property type="entry name" value="Periplasmic binding protein-like II"/>
    <property type="match status" value="2"/>
</dbReference>
<dbReference type="PANTHER" id="PTHR43649">
    <property type="entry name" value="ARABINOSE-BINDING PROTEIN-RELATED"/>
    <property type="match status" value="1"/>
</dbReference>